<dbReference type="Gene3D" id="3.30.1120.90">
    <property type="entry name" value="Nucleosome assembly protein"/>
    <property type="match status" value="1"/>
</dbReference>
<accession>A0A646QDZ7</accession>
<dbReference type="FunFam" id="1.20.5.1500:FF:000001">
    <property type="entry name" value="Nucleosome assembly protein 1-like 1"/>
    <property type="match status" value="1"/>
</dbReference>
<comment type="similarity">
    <text evidence="2 4">Belongs to the nucleosome assembly protein (NAP) family.</text>
</comment>
<feature type="compositionally biased region" description="Basic and acidic residues" evidence="5">
    <location>
        <begin position="392"/>
        <end position="406"/>
    </location>
</feature>
<dbReference type="PANTHER" id="PTHR11875">
    <property type="entry name" value="TESTIS-SPECIFIC Y-ENCODED PROTEIN"/>
    <property type="match status" value="1"/>
</dbReference>
<dbReference type="InterPro" id="IPR037231">
    <property type="entry name" value="NAP-like_sf"/>
</dbReference>
<feature type="compositionally biased region" description="Acidic residues" evidence="5">
    <location>
        <begin position="356"/>
        <end position="384"/>
    </location>
</feature>
<evidence type="ECO:0000313" key="6">
    <source>
        <dbReference type="EMBL" id="MUP40853.1"/>
    </source>
</evidence>
<keyword evidence="3" id="KW-0539">Nucleus</keyword>
<evidence type="ECO:0000256" key="2">
    <source>
        <dbReference type="ARBA" id="ARBA00009947"/>
    </source>
</evidence>
<comment type="subcellular location">
    <subcellularLocation>
        <location evidence="1">Nucleus</location>
    </subcellularLocation>
</comment>
<dbReference type="FunFam" id="3.30.1120.90:FF:000001">
    <property type="entry name" value="Nucleosome assembly protein 1-like 1"/>
    <property type="match status" value="1"/>
</dbReference>
<dbReference type="Pfam" id="PF00956">
    <property type="entry name" value="NAP"/>
    <property type="match status" value="1"/>
</dbReference>
<sequence length="406" mass="47008">MTEPQNLQKDVEGDCGDADAEQEFEIEGDDENAANELATQLMKNPEVLAALQTRLGLMSSPAEYIASLPKEVKRRIKALKQLQLEATKIEAKFYEEVHAIECRYAELYQSLHEKRRLITTGFYEPTDEESDWPSDDEKEEDDKLSEDMKNKAKIEDNQKDDKKNDEKENEIDKAKGIPDFWLVLFKNVDMLAEMLQEHDEPILKHLKDIKVKFSLNNPMGFTLEFHFEPNEYFTNTVLTKEYEMKCSPDENDPFSFEGPEIVKCKGCTIDWKKGKNVTVKTIKKKQKHKSHGAIRTVTKTVQNESFFNFFNPPAVPEDEADVDEDTQSLLATDFEIGHFIRERIVPRAVLYFTGEALEDDDYDEEEGEEEREDDNDDEDEENDPDYNPQNDKSTKKGENPSECKQQ</sequence>
<evidence type="ECO:0000256" key="3">
    <source>
        <dbReference type="ARBA" id="ARBA00023242"/>
    </source>
</evidence>
<feature type="region of interest" description="Disordered" evidence="5">
    <location>
        <begin position="125"/>
        <end position="170"/>
    </location>
</feature>
<reference evidence="6" key="1">
    <citation type="submission" date="2018-11" db="EMBL/GenBank/DDBJ databases">
        <title>Venom-gland transcriptomics and venom proteomics of the Florida green centipede (Hemiscolopendra marginata) reveal sex-based variation in a centipede venom.</title>
        <authorList>
            <person name="Nystrom G.S."/>
            <person name="Ward M.J."/>
            <person name="Ellsworth S.A."/>
            <person name="Rokyta D.R."/>
        </authorList>
    </citation>
    <scope>NUCLEOTIDE SEQUENCE</scope>
    <source>
        <tissue evidence="6">Venom gland</tissue>
    </source>
</reference>
<organism evidence="6">
    <name type="scientific">Hemiscolopendra marginata</name>
    <dbReference type="NCBI Taxonomy" id="943146"/>
    <lineage>
        <taxon>Eukaryota</taxon>
        <taxon>Metazoa</taxon>
        <taxon>Ecdysozoa</taxon>
        <taxon>Arthropoda</taxon>
        <taxon>Myriapoda</taxon>
        <taxon>Chilopoda</taxon>
        <taxon>Pleurostigmophora</taxon>
        <taxon>Scolopendromorpha</taxon>
        <taxon>Scolopendridae</taxon>
        <taxon>Hemiscolopendra</taxon>
    </lineage>
</organism>
<dbReference type="Gene3D" id="1.20.5.1500">
    <property type="match status" value="1"/>
</dbReference>
<protein>
    <submittedName>
        <fullName evidence="6">Nucleosome assembly protein 1</fullName>
    </submittedName>
</protein>
<feature type="compositionally biased region" description="Acidic residues" evidence="5">
    <location>
        <begin position="125"/>
        <end position="144"/>
    </location>
</feature>
<evidence type="ECO:0000256" key="1">
    <source>
        <dbReference type="ARBA" id="ARBA00004123"/>
    </source>
</evidence>
<feature type="region of interest" description="Disordered" evidence="5">
    <location>
        <begin position="356"/>
        <end position="406"/>
    </location>
</feature>
<proteinExistence type="inferred from homology"/>
<dbReference type="InterPro" id="IPR002164">
    <property type="entry name" value="NAP_family"/>
</dbReference>
<dbReference type="GO" id="GO:0005634">
    <property type="term" value="C:nucleus"/>
    <property type="evidence" value="ECO:0007669"/>
    <property type="project" value="UniProtKB-SubCell"/>
</dbReference>
<evidence type="ECO:0000256" key="5">
    <source>
        <dbReference type="SAM" id="MobiDB-lite"/>
    </source>
</evidence>
<dbReference type="SUPFAM" id="SSF143113">
    <property type="entry name" value="NAP-like"/>
    <property type="match status" value="1"/>
</dbReference>
<dbReference type="EMBL" id="GHBY01000676">
    <property type="protein sequence ID" value="MUP40853.1"/>
    <property type="molecule type" value="Transcribed_RNA"/>
</dbReference>
<dbReference type="GO" id="GO:0006334">
    <property type="term" value="P:nucleosome assembly"/>
    <property type="evidence" value="ECO:0007669"/>
    <property type="project" value="InterPro"/>
</dbReference>
<feature type="compositionally biased region" description="Basic and acidic residues" evidence="5">
    <location>
        <begin position="145"/>
        <end position="170"/>
    </location>
</feature>
<dbReference type="AlphaFoldDB" id="A0A646QDZ7"/>
<name>A0A646QDZ7_9MYRI</name>
<evidence type="ECO:0000256" key="4">
    <source>
        <dbReference type="RuleBase" id="RU003876"/>
    </source>
</evidence>